<dbReference type="Gene3D" id="3.10.620.30">
    <property type="match status" value="1"/>
</dbReference>
<dbReference type="Proteomes" id="UP001195941">
    <property type="component" value="Unassembled WGS sequence"/>
</dbReference>
<proteinExistence type="predicted"/>
<organism evidence="3 4">
    <name type="scientific">Thalassovita aquimarina</name>
    <dbReference type="NCBI Taxonomy" id="2785917"/>
    <lineage>
        <taxon>Bacteria</taxon>
        <taxon>Pseudomonadati</taxon>
        <taxon>Pseudomonadota</taxon>
        <taxon>Alphaproteobacteria</taxon>
        <taxon>Rhodobacterales</taxon>
        <taxon>Roseobacteraceae</taxon>
        <taxon>Thalassovita</taxon>
    </lineage>
</organism>
<comment type="caution">
    <text evidence="3">The sequence shown here is derived from an EMBL/GenBank/DDBJ whole genome shotgun (WGS) entry which is preliminary data.</text>
</comment>
<dbReference type="SMART" id="SM00460">
    <property type="entry name" value="TGc"/>
    <property type="match status" value="1"/>
</dbReference>
<evidence type="ECO:0000313" key="3">
    <source>
        <dbReference type="EMBL" id="MBR9650196.1"/>
    </source>
</evidence>
<dbReference type="InterPro" id="IPR002931">
    <property type="entry name" value="Transglutaminase-like"/>
</dbReference>
<keyword evidence="4" id="KW-1185">Reference proteome</keyword>
<accession>A0ABS5HMM4</accession>
<evidence type="ECO:0000313" key="4">
    <source>
        <dbReference type="Proteomes" id="UP001195941"/>
    </source>
</evidence>
<gene>
    <name evidence="3" type="ORF">IT775_03530</name>
</gene>
<dbReference type="InterPro" id="IPR038765">
    <property type="entry name" value="Papain-like_cys_pep_sf"/>
</dbReference>
<dbReference type="Pfam" id="PF01841">
    <property type="entry name" value="Transglut_core"/>
    <property type="match status" value="1"/>
</dbReference>
<evidence type="ECO:0000259" key="2">
    <source>
        <dbReference type="SMART" id="SM00460"/>
    </source>
</evidence>
<dbReference type="PANTHER" id="PTHR33490">
    <property type="entry name" value="BLR5614 PROTEIN-RELATED"/>
    <property type="match status" value="1"/>
</dbReference>
<name>A0ABS5HMM4_9RHOB</name>
<dbReference type="SUPFAM" id="SSF54001">
    <property type="entry name" value="Cysteine proteinases"/>
    <property type="match status" value="1"/>
</dbReference>
<reference evidence="3 4" key="1">
    <citation type="journal article" date="2021" name="Arch. Microbiol.">
        <title>Thalassobius aquimarinus sp. nov., isolated from the Sea of Japan seashore.</title>
        <authorList>
            <person name="Kurilenko V.V."/>
            <person name="Romanenko L.A."/>
            <person name="Chernysheva N.Y."/>
            <person name="Velansky P.V."/>
            <person name="Tekutyeva L.A."/>
            <person name="Isaeva M.P."/>
            <person name="Mikhailov V.V."/>
        </authorList>
    </citation>
    <scope>NUCLEOTIDE SEQUENCE [LARGE SCALE GENOMIC DNA]</scope>
    <source>
        <strain evidence="3 4">KMM 8518</strain>
    </source>
</reference>
<evidence type="ECO:0000256" key="1">
    <source>
        <dbReference type="SAM" id="MobiDB-lite"/>
    </source>
</evidence>
<dbReference type="EMBL" id="JADMKU010000002">
    <property type="protein sequence ID" value="MBR9650196.1"/>
    <property type="molecule type" value="Genomic_DNA"/>
</dbReference>
<feature type="domain" description="Transglutaminase-like" evidence="2">
    <location>
        <begin position="68"/>
        <end position="142"/>
    </location>
</feature>
<sequence>MRVVMSQETLLSPTPMLDFQAPAIQELIDRRGWRDLSEDARIGAAYDFVRNEIPFGYNADDTRSASEVLADGIGQCNTKATLLMALLRALGIPCRFHGFTIDKRLQRGVVPELFYPIAPRSILHSWVEVLRDGRWIDLEGFILDDAVLAALQKRFPDRNGLCGYGAGTNCLQAPAVDWNGSSTYIQSTGINRDFGVFDAPDDFFAQHRQLTGLRGGLYRLLIRKLMNRRVAAMRRGRVPEIPGGPENLEPPASQGNPVGGHGNG</sequence>
<feature type="region of interest" description="Disordered" evidence="1">
    <location>
        <begin position="236"/>
        <end position="264"/>
    </location>
</feature>
<protein>
    <submittedName>
        <fullName evidence="3">Transglutaminase family protein</fullName>
    </submittedName>
</protein>